<evidence type="ECO:0000256" key="1">
    <source>
        <dbReference type="SAM" id="MobiDB-lite"/>
    </source>
</evidence>
<proteinExistence type="predicted"/>
<name>A0ABR2UZJ2_9PEZI</name>
<feature type="region of interest" description="Disordered" evidence="1">
    <location>
        <begin position="1"/>
        <end position="20"/>
    </location>
</feature>
<sequence>MSARRREARQDPGSSVGPTHDLKTCLTQKIRGELVPCGWVSLAFHCWEPACLPYVVTLFVLLYREMFQELGTRYMSRQMGAHFVTNVESPGFLAVSAPTGGQESSYSTYASFYKECLSLVSWQKATNTVLCELVKLFQG</sequence>
<organism evidence="2 3">
    <name type="scientific">Seiridium unicorne</name>
    <dbReference type="NCBI Taxonomy" id="138068"/>
    <lineage>
        <taxon>Eukaryota</taxon>
        <taxon>Fungi</taxon>
        <taxon>Dikarya</taxon>
        <taxon>Ascomycota</taxon>
        <taxon>Pezizomycotina</taxon>
        <taxon>Sordariomycetes</taxon>
        <taxon>Xylariomycetidae</taxon>
        <taxon>Amphisphaeriales</taxon>
        <taxon>Sporocadaceae</taxon>
        <taxon>Seiridium</taxon>
    </lineage>
</organism>
<accession>A0ABR2UZJ2</accession>
<protein>
    <submittedName>
        <fullName evidence="2">Uncharacterized protein</fullName>
    </submittedName>
</protein>
<gene>
    <name evidence="2" type="ORF">SUNI508_07008</name>
</gene>
<comment type="caution">
    <text evidence="2">The sequence shown here is derived from an EMBL/GenBank/DDBJ whole genome shotgun (WGS) entry which is preliminary data.</text>
</comment>
<keyword evidence="3" id="KW-1185">Reference proteome</keyword>
<dbReference type="Proteomes" id="UP001408356">
    <property type="component" value="Unassembled WGS sequence"/>
</dbReference>
<dbReference type="EMBL" id="JARVKF010000288">
    <property type="protein sequence ID" value="KAK9419759.1"/>
    <property type="molecule type" value="Genomic_DNA"/>
</dbReference>
<feature type="compositionally biased region" description="Basic and acidic residues" evidence="1">
    <location>
        <begin position="1"/>
        <end position="10"/>
    </location>
</feature>
<evidence type="ECO:0000313" key="3">
    <source>
        <dbReference type="Proteomes" id="UP001408356"/>
    </source>
</evidence>
<evidence type="ECO:0000313" key="2">
    <source>
        <dbReference type="EMBL" id="KAK9419759.1"/>
    </source>
</evidence>
<reference evidence="2 3" key="1">
    <citation type="journal article" date="2024" name="J. Plant Pathol.">
        <title>Sequence and assembly of the genome of Seiridium unicorne, isolate CBS 538.82, causal agent of cypress canker disease.</title>
        <authorList>
            <person name="Scali E."/>
            <person name="Rocca G.D."/>
            <person name="Danti R."/>
            <person name="Garbelotto M."/>
            <person name="Barberini S."/>
            <person name="Baroncelli R."/>
            <person name="Emiliani G."/>
        </authorList>
    </citation>
    <scope>NUCLEOTIDE SEQUENCE [LARGE SCALE GENOMIC DNA]</scope>
    <source>
        <strain evidence="2 3">BM-138-508</strain>
    </source>
</reference>